<dbReference type="Gene3D" id="1.10.10.410">
    <property type="match status" value="1"/>
</dbReference>
<sequence>MEFEAVIGLEVHAELSTKTKIYCGCSTEFGDQPNSHVCPICFGLPGALPRLNKKVVEYAIKAGLAFNCSINNKSRMDRKNYFYADCPKNYQITQHECPICKDGFIEIEDCLGERKEIGIERIHIEEDAGKLIHRDEGTLVDYNRAGVPLIEIVSKPDIRTSQEAILYLQKLRNILKFIGVSDCKMEQGSLRCDCNISVKPQHKSELGVRTEIKNMNSFKAIEKALEYEYKRQINVITSGEKVIQETRRWNDSKNITEVMRNKEYANDYRYFPEGDLVTINISDTWIDGIRKTILELPYQKIDRFIKEFKISKKDVEILVLNMGMGDFFENTAKLSGDAKSACNWLMGDVARLMNEEDLPLHKLKFAEKDLANLIKFINSGTISKNIAKKVIEQMFYEGKSPEKIIEEKEFIQNNSEAEILEIVKKVIQENPKSVEDYKKGKKRAVKFIIGIVMKKTGGNANPKIVNELVNEEINKY</sequence>
<dbReference type="SUPFAM" id="SSF55931">
    <property type="entry name" value="Glutamine synthetase/guanido kinase"/>
    <property type="match status" value="1"/>
</dbReference>
<comment type="function">
    <text evidence="7 10">Allows the formation of correctly charged Asn-tRNA(Asn) or Gln-tRNA(Gln) through the transamidation of misacylated Asp-tRNA(Asn) or Glu-tRNA(Gln) in organisms which lack either or both of asparaginyl-tRNA or glutaminyl-tRNA synthetases. The reaction takes place in the presence of glutamine and ATP through an activated phospho-Asp-tRNA(Asn) or phospho-Glu-tRNA(Gln).</text>
</comment>
<name>A0ABW8SEB0_9CLOT</name>
<dbReference type="InterPro" id="IPR018027">
    <property type="entry name" value="Asn/Gln_amidotransferase"/>
</dbReference>
<dbReference type="EC" id="6.3.5.-" evidence="10"/>
<evidence type="ECO:0000313" key="12">
    <source>
        <dbReference type="EMBL" id="MFL0194203.1"/>
    </source>
</evidence>
<dbReference type="InterPro" id="IPR017959">
    <property type="entry name" value="Asn/Gln-tRNA_amidoTrfase_suB/E"/>
</dbReference>
<feature type="domain" description="Asn/Gln amidotransferase" evidence="11">
    <location>
        <begin position="326"/>
        <end position="473"/>
    </location>
</feature>
<evidence type="ECO:0000256" key="5">
    <source>
        <dbReference type="ARBA" id="ARBA00022840"/>
    </source>
</evidence>
<evidence type="ECO:0000256" key="6">
    <source>
        <dbReference type="ARBA" id="ARBA00022917"/>
    </source>
</evidence>
<comment type="caution">
    <text evidence="12">The sequence shown here is derived from an EMBL/GenBank/DDBJ whole genome shotgun (WGS) entry which is preliminary data.</text>
</comment>
<accession>A0ABW8SEB0</accession>
<keyword evidence="4 10" id="KW-0547">Nucleotide-binding</keyword>
<comment type="subunit">
    <text evidence="2 10">Heterotrimer of A, B and C subunits.</text>
</comment>
<evidence type="ECO:0000256" key="8">
    <source>
        <dbReference type="ARBA" id="ARBA00047380"/>
    </source>
</evidence>
<comment type="similarity">
    <text evidence="1 10">Belongs to the GatB/GatE family. GatB subfamily.</text>
</comment>
<dbReference type="Pfam" id="PF02934">
    <property type="entry name" value="GatB_N"/>
    <property type="match status" value="1"/>
</dbReference>
<proteinExistence type="inferred from homology"/>
<dbReference type="SUPFAM" id="SSF89095">
    <property type="entry name" value="GatB/YqeY motif"/>
    <property type="match status" value="1"/>
</dbReference>
<evidence type="ECO:0000259" key="11">
    <source>
        <dbReference type="SMART" id="SM00845"/>
    </source>
</evidence>
<reference evidence="12 13" key="1">
    <citation type="submission" date="2024-11" db="EMBL/GenBank/DDBJ databases">
        <authorList>
            <person name="Heng Y.C."/>
            <person name="Lim A.C.H."/>
            <person name="Lee J.K.Y."/>
            <person name="Kittelmann S."/>
        </authorList>
    </citation>
    <scope>NUCLEOTIDE SEQUENCE [LARGE SCALE GENOMIC DNA]</scope>
    <source>
        <strain evidence="12 13">WILCCON 0269</strain>
    </source>
</reference>
<dbReference type="InterPro" id="IPR006075">
    <property type="entry name" value="Asn/Gln-tRNA_Trfase_suB/E_cat"/>
</dbReference>
<protein>
    <recommendedName>
        <fullName evidence="10">Aspartyl/glutamyl-tRNA(Asn/Gln) amidotransferase subunit B</fullName>
        <shortName evidence="10">Asp/Glu-ADT subunit B</shortName>
        <ecNumber evidence="10">6.3.5.-</ecNumber>
    </recommendedName>
</protein>
<dbReference type="InterPro" id="IPR017958">
    <property type="entry name" value="Gln-tRNA_amidoTrfase_suB_CS"/>
</dbReference>
<dbReference type="HAMAP" id="MF_00121">
    <property type="entry name" value="GatB"/>
    <property type="match status" value="1"/>
</dbReference>
<dbReference type="Gene3D" id="1.10.150.380">
    <property type="entry name" value="GatB domain, N-terminal subdomain"/>
    <property type="match status" value="1"/>
</dbReference>
<gene>
    <name evidence="10 12" type="primary">gatB</name>
    <name evidence="12" type="ORF">ACJDU8_01230</name>
</gene>
<dbReference type="Proteomes" id="UP001623660">
    <property type="component" value="Unassembled WGS sequence"/>
</dbReference>
<dbReference type="InterPro" id="IPR014746">
    <property type="entry name" value="Gln_synth/guanido_kin_cat_dom"/>
</dbReference>
<keyword evidence="3 10" id="KW-0436">Ligase</keyword>
<dbReference type="RefSeq" id="WP_406790318.1">
    <property type="nucleotide sequence ID" value="NZ_JBJHZX010000001.1"/>
</dbReference>
<dbReference type="InterPro" id="IPR003789">
    <property type="entry name" value="Asn/Gln_tRNA_amidoTrase-B-like"/>
</dbReference>
<organism evidence="12 13">
    <name type="scientific">Candidatus Clostridium eludens</name>
    <dbReference type="NCBI Taxonomy" id="3381663"/>
    <lineage>
        <taxon>Bacteria</taxon>
        <taxon>Bacillati</taxon>
        <taxon>Bacillota</taxon>
        <taxon>Clostridia</taxon>
        <taxon>Eubacteriales</taxon>
        <taxon>Clostridiaceae</taxon>
        <taxon>Clostridium</taxon>
    </lineage>
</organism>
<dbReference type="InterPro" id="IPR042114">
    <property type="entry name" value="GatB_C_1"/>
</dbReference>
<comment type="catalytic activity">
    <reaction evidence="9 10">
        <text>L-glutamyl-tRNA(Gln) + L-glutamine + ATP + H2O = L-glutaminyl-tRNA(Gln) + L-glutamate + ADP + phosphate + H(+)</text>
        <dbReference type="Rhea" id="RHEA:17521"/>
        <dbReference type="Rhea" id="RHEA-COMP:9681"/>
        <dbReference type="Rhea" id="RHEA-COMP:9684"/>
        <dbReference type="ChEBI" id="CHEBI:15377"/>
        <dbReference type="ChEBI" id="CHEBI:15378"/>
        <dbReference type="ChEBI" id="CHEBI:29985"/>
        <dbReference type="ChEBI" id="CHEBI:30616"/>
        <dbReference type="ChEBI" id="CHEBI:43474"/>
        <dbReference type="ChEBI" id="CHEBI:58359"/>
        <dbReference type="ChEBI" id="CHEBI:78520"/>
        <dbReference type="ChEBI" id="CHEBI:78521"/>
        <dbReference type="ChEBI" id="CHEBI:456216"/>
    </reaction>
</comment>
<evidence type="ECO:0000256" key="9">
    <source>
        <dbReference type="ARBA" id="ARBA00047913"/>
    </source>
</evidence>
<evidence type="ECO:0000256" key="10">
    <source>
        <dbReference type="HAMAP-Rule" id="MF_00121"/>
    </source>
</evidence>
<dbReference type="PANTHER" id="PTHR11659:SF0">
    <property type="entry name" value="GLUTAMYL-TRNA(GLN) AMIDOTRANSFERASE SUBUNIT B, MITOCHONDRIAL"/>
    <property type="match status" value="1"/>
</dbReference>
<comment type="catalytic activity">
    <reaction evidence="8 10">
        <text>L-aspartyl-tRNA(Asn) + L-glutamine + ATP + H2O = L-asparaginyl-tRNA(Asn) + L-glutamate + ADP + phosphate + 2 H(+)</text>
        <dbReference type="Rhea" id="RHEA:14513"/>
        <dbReference type="Rhea" id="RHEA-COMP:9674"/>
        <dbReference type="Rhea" id="RHEA-COMP:9677"/>
        <dbReference type="ChEBI" id="CHEBI:15377"/>
        <dbReference type="ChEBI" id="CHEBI:15378"/>
        <dbReference type="ChEBI" id="CHEBI:29985"/>
        <dbReference type="ChEBI" id="CHEBI:30616"/>
        <dbReference type="ChEBI" id="CHEBI:43474"/>
        <dbReference type="ChEBI" id="CHEBI:58359"/>
        <dbReference type="ChEBI" id="CHEBI:78515"/>
        <dbReference type="ChEBI" id="CHEBI:78516"/>
        <dbReference type="ChEBI" id="CHEBI:456216"/>
    </reaction>
</comment>
<evidence type="ECO:0000313" key="13">
    <source>
        <dbReference type="Proteomes" id="UP001623660"/>
    </source>
</evidence>
<keyword evidence="6 10" id="KW-0648">Protein biosynthesis</keyword>
<dbReference type="PROSITE" id="PS01234">
    <property type="entry name" value="GATB"/>
    <property type="match status" value="1"/>
</dbReference>
<evidence type="ECO:0000256" key="1">
    <source>
        <dbReference type="ARBA" id="ARBA00005306"/>
    </source>
</evidence>
<dbReference type="InterPro" id="IPR023168">
    <property type="entry name" value="GatB_Yqey_C_2"/>
</dbReference>
<dbReference type="NCBIfam" id="NF004012">
    <property type="entry name" value="PRK05477.1-2"/>
    <property type="match status" value="1"/>
</dbReference>
<dbReference type="SMART" id="SM00845">
    <property type="entry name" value="GatB_Yqey"/>
    <property type="match status" value="1"/>
</dbReference>
<dbReference type="Pfam" id="PF02637">
    <property type="entry name" value="GatB_Yqey"/>
    <property type="match status" value="1"/>
</dbReference>
<dbReference type="EMBL" id="JBJHZX010000001">
    <property type="protein sequence ID" value="MFL0194203.1"/>
    <property type="molecule type" value="Genomic_DNA"/>
</dbReference>
<keyword evidence="5 10" id="KW-0067">ATP-binding</keyword>
<dbReference type="NCBIfam" id="TIGR00133">
    <property type="entry name" value="gatB"/>
    <property type="match status" value="1"/>
</dbReference>
<keyword evidence="13" id="KW-1185">Reference proteome</keyword>
<evidence type="ECO:0000256" key="2">
    <source>
        <dbReference type="ARBA" id="ARBA00011123"/>
    </source>
</evidence>
<evidence type="ECO:0000256" key="7">
    <source>
        <dbReference type="ARBA" id="ARBA00024799"/>
    </source>
</evidence>
<evidence type="ECO:0000256" key="3">
    <source>
        <dbReference type="ARBA" id="ARBA00022598"/>
    </source>
</evidence>
<evidence type="ECO:0000256" key="4">
    <source>
        <dbReference type="ARBA" id="ARBA00022741"/>
    </source>
</evidence>
<dbReference type="InterPro" id="IPR004413">
    <property type="entry name" value="GatB"/>
</dbReference>
<dbReference type="PANTHER" id="PTHR11659">
    <property type="entry name" value="GLUTAMYL-TRNA GLN AMIDOTRANSFERASE SUBUNIT B MITOCHONDRIAL AND PROKARYOTIC PET112-RELATED"/>
    <property type="match status" value="1"/>
</dbReference>
<dbReference type="NCBIfam" id="NF004014">
    <property type="entry name" value="PRK05477.1-4"/>
    <property type="match status" value="1"/>
</dbReference>